<name>A0ACC6KYZ2_9SPHI</name>
<dbReference type="Proteomes" id="UP001246858">
    <property type="component" value="Unassembled WGS sequence"/>
</dbReference>
<proteinExistence type="predicted"/>
<comment type="caution">
    <text evidence="1">The sequence shown here is derived from an EMBL/GenBank/DDBJ whole genome shotgun (WGS) entry which is preliminary data.</text>
</comment>
<organism evidence="1 2">
    <name type="scientific">Pedobacter africanus</name>
    <dbReference type="NCBI Taxonomy" id="151894"/>
    <lineage>
        <taxon>Bacteria</taxon>
        <taxon>Pseudomonadati</taxon>
        <taxon>Bacteroidota</taxon>
        <taxon>Sphingobacteriia</taxon>
        <taxon>Sphingobacteriales</taxon>
        <taxon>Sphingobacteriaceae</taxon>
        <taxon>Pedobacter</taxon>
    </lineage>
</organism>
<evidence type="ECO:0000313" key="2">
    <source>
        <dbReference type="Proteomes" id="UP001246858"/>
    </source>
</evidence>
<sequence>MIQSKTIVLIHGLFVNNTSWAAWKTFFEQKGYTVYTPANPGHEGNPEELRNHIHPQLIQTGFEDVVNNIIKLIDTLPEKPIVIGHSLAGLVVQKLIELDKAIAGISIDGAPPKNVLAPWSTIKIVYPVVDFFKGNSPFMGSRYWYQKAFFNNMTAAENTKAFDDIAIPESRKIARDTLLKPFAKVDFNKPHQPLLFIAGEQDTIFSPKLTKKIAGRYTDTGSTVDYKEFKGRSHFIAGQKGWEEVAEYIHNWITRE</sequence>
<protein>
    <submittedName>
        <fullName evidence="1">Pimeloyl-ACP methyl ester carboxylesterase</fullName>
    </submittedName>
</protein>
<dbReference type="EMBL" id="JAVDTF010000002">
    <property type="protein sequence ID" value="MDR6784380.1"/>
    <property type="molecule type" value="Genomic_DNA"/>
</dbReference>
<evidence type="ECO:0000313" key="1">
    <source>
        <dbReference type="EMBL" id="MDR6784380.1"/>
    </source>
</evidence>
<gene>
    <name evidence="1" type="ORF">J2X78_002945</name>
</gene>
<accession>A0ACC6KYZ2</accession>
<keyword evidence="2" id="KW-1185">Reference proteome</keyword>
<reference evidence="1" key="1">
    <citation type="submission" date="2023-07" db="EMBL/GenBank/DDBJ databases">
        <title>Sorghum-associated microbial communities from plants grown in Nebraska, USA.</title>
        <authorList>
            <person name="Schachtman D."/>
        </authorList>
    </citation>
    <scope>NUCLEOTIDE SEQUENCE</scope>
    <source>
        <strain evidence="1">2697</strain>
    </source>
</reference>